<dbReference type="RefSeq" id="WP_091729052.1">
    <property type="nucleotide sequence ID" value="NZ_FNQE01000013.1"/>
</dbReference>
<dbReference type="STRING" id="415015.SAMN05660462_01388"/>
<dbReference type="InterPro" id="IPR017871">
    <property type="entry name" value="ABC_transporter-like_CS"/>
</dbReference>
<dbReference type="SUPFAM" id="SSF55021">
    <property type="entry name" value="ACT-like"/>
    <property type="match status" value="1"/>
</dbReference>
<keyword evidence="8" id="KW-0472">Membrane</keyword>
<evidence type="ECO:0000313" key="11">
    <source>
        <dbReference type="Proteomes" id="UP000198625"/>
    </source>
</evidence>
<dbReference type="Pfam" id="PF00005">
    <property type="entry name" value="ABC_tran"/>
    <property type="match status" value="1"/>
</dbReference>
<dbReference type="Gene3D" id="3.30.70.260">
    <property type="match status" value="1"/>
</dbReference>
<dbReference type="PROSITE" id="PS50893">
    <property type="entry name" value="ABC_TRANSPORTER_2"/>
    <property type="match status" value="1"/>
</dbReference>
<dbReference type="EMBL" id="FNQE01000013">
    <property type="protein sequence ID" value="SDY97040.1"/>
    <property type="molecule type" value="Genomic_DNA"/>
</dbReference>
<keyword evidence="7" id="KW-0029">Amino-acid transport</keyword>
<dbReference type="Pfam" id="PF09383">
    <property type="entry name" value="NIL"/>
    <property type="match status" value="1"/>
</dbReference>
<dbReference type="GO" id="GO:0005524">
    <property type="term" value="F:ATP binding"/>
    <property type="evidence" value="ECO:0007669"/>
    <property type="project" value="UniProtKB-KW"/>
</dbReference>
<dbReference type="InterPro" id="IPR041701">
    <property type="entry name" value="MetN_ABC"/>
</dbReference>
<accession>A0A1H3P7M0</accession>
<name>A0A1H3P7M0_9FIRM</name>
<sequence>MIEIKNLSKSFKGKTSNVEALKDINLIIYKGEIFGIIGLSGAGKSTLIRTINRLEEPTEGTIFIEDTDIIKLDKKKLRSTRKEIGMIFQHFNLLNSRTVFENIAFPLEISGYDKSSIEKRVNELLEVVELADKKDAYPSQLSGGQKQRVAIARALANNPKILLCDEATSALDPKTTKAILNLLKKIQQEFNLTVVLITHQMEVIKEICNRVAIIEDGKIIELNTVEEIFAKPKTSTAKAFISHIQRSSQSENIYPKISGSTVIKLSYLGDSAKKPIISNLIRKFEIDINILSGDIDELQTTSVGNLLVQITGENKEKEKAFDWLRSQNIDLEVIWNG</sequence>
<feature type="domain" description="ABC transporter" evidence="9">
    <location>
        <begin position="2"/>
        <end position="241"/>
    </location>
</feature>
<evidence type="ECO:0000313" key="10">
    <source>
        <dbReference type="EMBL" id="SDY97040.1"/>
    </source>
</evidence>
<dbReference type="InterPro" id="IPR018449">
    <property type="entry name" value="NIL_domain"/>
</dbReference>
<evidence type="ECO:0000256" key="3">
    <source>
        <dbReference type="ARBA" id="ARBA00022475"/>
    </source>
</evidence>
<dbReference type="InterPro" id="IPR045865">
    <property type="entry name" value="ACT-like_dom_sf"/>
</dbReference>
<dbReference type="InterPro" id="IPR050086">
    <property type="entry name" value="MetN_ABC_transporter-like"/>
</dbReference>
<dbReference type="InterPro" id="IPR027417">
    <property type="entry name" value="P-loop_NTPase"/>
</dbReference>
<dbReference type="PANTHER" id="PTHR43166:SF30">
    <property type="entry name" value="METHIONINE IMPORT ATP-BINDING PROTEIN METN"/>
    <property type="match status" value="1"/>
</dbReference>
<dbReference type="InterPro" id="IPR003593">
    <property type="entry name" value="AAA+_ATPase"/>
</dbReference>
<keyword evidence="6" id="KW-1278">Translocase</keyword>
<evidence type="ECO:0000256" key="2">
    <source>
        <dbReference type="ARBA" id="ARBA00022448"/>
    </source>
</evidence>
<dbReference type="FunFam" id="3.40.50.300:FF:000056">
    <property type="entry name" value="Cell division ATP-binding protein FtsE"/>
    <property type="match status" value="1"/>
</dbReference>
<evidence type="ECO:0000256" key="4">
    <source>
        <dbReference type="ARBA" id="ARBA00022741"/>
    </source>
</evidence>
<organism evidence="10 11">
    <name type="scientific">Proteiniborus ethanoligenes</name>
    <dbReference type="NCBI Taxonomy" id="415015"/>
    <lineage>
        <taxon>Bacteria</taxon>
        <taxon>Bacillati</taxon>
        <taxon>Bacillota</taxon>
        <taxon>Clostridia</taxon>
        <taxon>Eubacteriales</taxon>
        <taxon>Proteiniborus</taxon>
    </lineage>
</organism>
<dbReference type="Proteomes" id="UP000198625">
    <property type="component" value="Unassembled WGS sequence"/>
</dbReference>
<proteinExistence type="inferred from homology"/>
<evidence type="ECO:0000256" key="8">
    <source>
        <dbReference type="ARBA" id="ARBA00023136"/>
    </source>
</evidence>
<keyword evidence="5 10" id="KW-0067">ATP-binding</keyword>
<evidence type="ECO:0000256" key="7">
    <source>
        <dbReference type="ARBA" id="ARBA00022970"/>
    </source>
</evidence>
<keyword evidence="2" id="KW-0813">Transport</keyword>
<dbReference type="GO" id="GO:0006865">
    <property type="term" value="P:amino acid transport"/>
    <property type="evidence" value="ECO:0007669"/>
    <property type="project" value="UniProtKB-KW"/>
</dbReference>
<evidence type="ECO:0000259" key="9">
    <source>
        <dbReference type="PROSITE" id="PS50893"/>
    </source>
</evidence>
<keyword evidence="4" id="KW-0547">Nucleotide-binding</keyword>
<evidence type="ECO:0000256" key="1">
    <source>
        <dbReference type="ARBA" id="ARBA00005417"/>
    </source>
</evidence>
<dbReference type="SMART" id="SM00382">
    <property type="entry name" value="AAA"/>
    <property type="match status" value="1"/>
</dbReference>
<dbReference type="SMART" id="SM00930">
    <property type="entry name" value="NIL"/>
    <property type="match status" value="1"/>
</dbReference>
<dbReference type="CDD" id="cd03258">
    <property type="entry name" value="ABC_MetN_methionine_transporter"/>
    <property type="match status" value="1"/>
</dbReference>
<dbReference type="PROSITE" id="PS00211">
    <property type="entry name" value="ABC_TRANSPORTER_1"/>
    <property type="match status" value="1"/>
</dbReference>
<keyword evidence="3" id="KW-1003">Cell membrane</keyword>
<reference evidence="11" key="1">
    <citation type="submission" date="2016-10" db="EMBL/GenBank/DDBJ databases">
        <authorList>
            <person name="Varghese N."/>
            <person name="Submissions S."/>
        </authorList>
    </citation>
    <scope>NUCLEOTIDE SEQUENCE [LARGE SCALE GENOMIC DNA]</scope>
    <source>
        <strain evidence="11">DSM 21650</strain>
    </source>
</reference>
<evidence type="ECO:0000256" key="5">
    <source>
        <dbReference type="ARBA" id="ARBA00022840"/>
    </source>
</evidence>
<protein>
    <submittedName>
        <fullName evidence="10">D-methionine transport system ATP-binding protein</fullName>
    </submittedName>
</protein>
<dbReference type="GO" id="GO:0016887">
    <property type="term" value="F:ATP hydrolysis activity"/>
    <property type="evidence" value="ECO:0007669"/>
    <property type="project" value="InterPro"/>
</dbReference>
<dbReference type="InterPro" id="IPR003439">
    <property type="entry name" value="ABC_transporter-like_ATP-bd"/>
</dbReference>
<keyword evidence="11" id="KW-1185">Reference proteome</keyword>
<comment type="similarity">
    <text evidence="1">Belongs to the ABC transporter superfamily.</text>
</comment>
<dbReference type="AlphaFoldDB" id="A0A1H3P7M0"/>
<dbReference type="SUPFAM" id="SSF52540">
    <property type="entry name" value="P-loop containing nucleoside triphosphate hydrolases"/>
    <property type="match status" value="1"/>
</dbReference>
<dbReference type="Gene3D" id="3.40.50.300">
    <property type="entry name" value="P-loop containing nucleotide triphosphate hydrolases"/>
    <property type="match status" value="1"/>
</dbReference>
<gene>
    <name evidence="10" type="ORF">SAMN05660462_01388</name>
</gene>
<dbReference type="OrthoDB" id="9802264at2"/>
<dbReference type="GO" id="GO:0005886">
    <property type="term" value="C:plasma membrane"/>
    <property type="evidence" value="ECO:0007669"/>
    <property type="project" value="UniProtKB-ARBA"/>
</dbReference>
<evidence type="ECO:0000256" key="6">
    <source>
        <dbReference type="ARBA" id="ARBA00022967"/>
    </source>
</evidence>
<dbReference type="PANTHER" id="PTHR43166">
    <property type="entry name" value="AMINO ACID IMPORT ATP-BINDING PROTEIN"/>
    <property type="match status" value="1"/>
</dbReference>